<name>A0A9D2P4E2_9FIRM</name>
<evidence type="ECO:0000259" key="1">
    <source>
        <dbReference type="Pfam" id="PF02036"/>
    </source>
</evidence>
<dbReference type="SUPFAM" id="SSF55718">
    <property type="entry name" value="SCP-like"/>
    <property type="match status" value="1"/>
</dbReference>
<evidence type="ECO:0000313" key="2">
    <source>
        <dbReference type="EMBL" id="HJC43945.1"/>
    </source>
</evidence>
<gene>
    <name evidence="2" type="ORF">H9756_09785</name>
</gene>
<dbReference type="Proteomes" id="UP000823895">
    <property type="component" value="Unassembled WGS sequence"/>
</dbReference>
<reference evidence="2" key="1">
    <citation type="journal article" date="2021" name="PeerJ">
        <title>Extensive microbial diversity within the chicken gut microbiome revealed by metagenomics and culture.</title>
        <authorList>
            <person name="Gilroy R."/>
            <person name="Ravi A."/>
            <person name="Getino M."/>
            <person name="Pursley I."/>
            <person name="Horton D.L."/>
            <person name="Alikhan N.F."/>
            <person name="Baker D."/>
            <person name="Gharbi K."/>
            <person name="Hall N."/>
            <person name="Watson M."/>
            <person name="Adriaenssens E.M."/>
            <person name="Foster-Nyarko E."/>
            <person name="Jarju S."/>
            <person name="Secka A."/>
            <person name="Antonio M."/>
            <person name="Oren A."/>
            <person name="Chaudhuri R.R."/>
            <person name="La Ragione R."/>
            <person name="Hildebrand F."/>
            <person name="Pallen M.J."/>
        </authorList>
    </citation>
    <scope>NUCLEOTIDE SEQUENCE</scope>
    <source>
        <strain evidence="2">CHK165-2605</strain>
    </source>
</reference>
<protein>
    <submittedName>
        <fullName evidence="2">SCP2 sterol-binding domain-containing protein</fullName>
    </submittedName>
</protein>
<comment type="caution">
    <text evidence="2">The sequence shown here is derived from an EMBL/GenBank/DDBJ whole genome shotgun (WGS) entry which is preliminary data.</text>
</comment>
<evidence type="ECO:0000313" key="3">
    <source>
        <dbReference type="Proteomes" id="UP000823895"/>
    </source>
</evidence>
<proteinExistence type="predicted"/>
<accession>A0A9D2P4E2</accession>
<dbReference type="PANTHER" id="PTHR10094">
    <property type="entry name" value="STEROL CARRIER PROTEIN 2 SCP-2 FAMILY PROTEIN"/>
    <property type="match status" value="1"/>
</dbReference>
<dbReference type="InterPro" id="IPR003033">
    <property type="entry name" value="SCP2_sterol-bd_dom"/>
</dbReference>
<dbReference type="Gene3D" id="3.30.1050.10">
    <property type="entry name" value="SCP2 sterol-binding domain"/>
    <property type="match status" value="1"/>
</dbReference>
<dbReference type="AlphaFoldDB" id="A0A9D2P4E2"/>
<dbReference type="PANTHER" id="PTHR10094:SF25">
    <property type="entry name" value="SCP2 STEROL-BINDING DOMAIN-CONTAINING PROTEIN 1"/>
    <property type="match status" value="1"/>
</dbReference>
<dbReference type="InterPro" id="IPR036527">
    <property type="entry name" value="SCP2_sterol-bd_dom_sf"/>
</dbReference>
<organism evidence="2 3">
    <name type="scientific">Candidatus Mediterraneibacter gallistercoris</name>
    <dbReference type="NCBI Taxonomy" id="2838671"/>
    <lineage>
        <taxon>Bacteria</taxon>
        <taxon>Bacillati</taxon>
        <taxon>Bacillota</taxon>
        <taxon>Clostridia</taxon>
        <taxon>Lachnospirales</taxon>
        <taxon>Lachnospiraceae</taxon>
        <taxon>Mediterraneibacter</taxon>
    </lineage>
</organism>
<dbReference type="GO" id="GO:0005829">
    <property type="term" value="C:cytosol"/>
    <property type="evidence" value="ECO:0007669"/>
    <property type="project" value="TreeGrafter"/>
</dbReference>
<sequence length="124" mass="13963">MTYADMFSKVKGMLMEADVSDIHEHLAYQFNITGEAEGIFYAEVKDGQLYVEPYEYFDRDAMFTCTAETLFKIADGKTDPILAVTLGKLKVEGNIDKALKLKDLINSKKAAKKAAKKVEKKQNK</sequence>
<dbReference type="EMBL" id="DWWI01000201">
    <property type="protein sequence ID" value="HJC43945.1"/>
    <property type="molecule type" value="Genomic_DNA"/>
</dbReference>
<dbReference type="Pfam" id="PF02036">
    <property type="entry name" value="SCP2"/>
    <property type="match status" value="1"/>
</dbReference>
<reference evidence="2" key="2">
    <citation type="submission" date="2021-04" db="EMBL/GenBank/DDBJ databases">
        <authorList>
            <person name="Gilroy R."/>
        </authorList>
    </citation>
    <scope>NUCLEOTIDE SEQUENCE</scope>
    <source>
        <strain evidence="2">CHK165-2605</strain>
    </source>
</reference>
<feature type="domain" description="SCP2" evidence="1">
    <location>
        <begin position="27"/>
        <end position="105"/>
    </location>
</feature>